<keyword evidence="4" id="KW-1185">Reference proteome</keyword>
<reference evidence="3 4" key="1">
    <citation type="submission" date="2016-10" db="EMBL/GenBank/DDBJ databases">
        <authorList>
            <person name="Varghese N."/>
            <person name="Submissions S."/>
        </authorList>
    </citation>
    <scope>NUCLEOTIDE SEQUENCE [LARGE SCALE GENOMIC DNA]</scope>
    <source>
        <strain evidence="3 4">S7-754</strain>
    </source>
</reference>
<dbReference type="SUPFAM" id="SSF55785">
    <property type="entry name" value="PYP-like sensor domain (PAS domain)"/>
    <property type="match status" value="1"/>
</dbReference>
<dbReference type="EMBL" id="WSUT01000005">
    <property type="protein sequence ID" value="MWC43268.1"/>
    <property type="molecule type" value="Genomic_DNA"/>
</dbReference>
<dbReference type="InterPro" id="IPR035965">
    <property type="entry name" value="PAS-like_dom_sf"/>
</dbReference>
<organism evidence="3 4">
    <name type="scientific">Sphingomonas carotinifaciens</name>
    <dbReference type="NCBI Taxonomy" id="1166323"/>
    <lineage>
        <taxon>Bacteria</taxon>
        <taxon>Pseudomonadati</taxon>
        <taxon>Pseudomonadota</taxon>
        <taxon>Alphaproteobacteria</taxon>
        <taxon>Sphingomonadales</taxon>
        <taxon>Sphingomonadaceae</taxon>
        <taxon>Sphingomonas</taxon>
    </lineage>
</organism>
<dbReference type="InterPro" id="IPR036388">
    <property type="entry name" value="WH-like_DNA-bd_sf"/>
</dbReference>
<dbReference type="InterPro" id="IPR013767">
    <property type="entry name" value="PAS_fold"/>
</dbReference>
<proteinExistence type="predicted"/>
<dbReference type="Proteomes" id="UP000436801">
    <property type="component" value="Unassembled WGS sequence"/>
</dbReference>
<sequence length="222" mass="24454">MHNQGEVVASSVLDRFERFTNVDDHYVALMGWPRSALIGRSMLDLTHPDDRTGNRTLLDRLYDRNEAFRITKRYRRPDNSYVRVQVHVAMAPDGLGGRQLIGTAHRVAPSPPVFADSRAIAGRAIGMLLAGRMALGAPYFSGAPAEILLLLFHRGHRPLTPARIAERLDYTPVVTLRWLRALADAGLVHPAAGNDDPVRLTLWAEATLTTILAAPTEPLTPA</sequence>
<dbReference type="InterPro" id="IPR000014">
    <property type="entry name" value="PAS"/>
</dbReference>
<protein>
    <submittedName>
        <fullName evidence="3">PAS domain S-box-containing protein</fullName>
    </submittedName>
    <submittedName>
        <fullName evidence="2">PAS domain-containing protein</fullName>
    </submittedName>
</protein>
<evidence type="ECO:0000313" key="5">
    <source>
        <dbReference type="Proteomes" id="UP000436801"/>
    </source>
</evidence>
<reference evidence="2 5" key="2">
    <citation type="submission" date="2019-12" db="EMBL/GenBank/DDBJ databases">
        <authorList>
            <person name="Zheng J."/>
        </authorList>
    </citation>
    <scope>NUCLEOTIDE SEQUENCE [LARGE SCALE GENOMIC DNA]</scope>
    <source>
        <strain evidence="2 5">DSM 27347</strain>
    </source>
</reference>
<dbReference type="EMBL" id="FNBI01000005">
    <property type="protein sequence ID" value="SDF74623.1"/>
    <property type="molecule type" value="Genomic_DNA"/>
</dbReference>
<dbReference type="CDD" id="cd00130">
    <property type="entry name" value="PAS"/>
    <property type="match status" value="1"/>
</dbReference>
<dbReference type="RefSeq" id="WP_149682787.1">
    <property type="nucleotide sequence ID" value="NZ_FNBI01000005.1"/>
</dbReference>
<dbReference type="NCBIfam" id="TIGR00229">
    <property type="entry name" value="sensory_box"/>
    <property type="match status" value="1"/>
</dbReference>
<evidence type="ECO:0000313" key="3">
    <source>
        <dbReference type="EMBL" id="SDF74623.1"/>
    </source>
</evidence>
<dbReference type="Pfam" id="PF00989">
    <property type="entry name" value="PAS"/>
    <property type="match status" value="1"/>
</dbReference>
<gene>
    <name evidence="2" type="ORF">GQR91_06275</name>
    <name evidence="3" type="ORF">SAMN05216557_105203</name>
</gene>
<dbReference type="AlphaFoldDB" id="A0A1G7NKS8"/>
<dbReference type="PROSITE" id="PS50112">
    <property type="entry name" value="PAS"/>
    <property type="match status" value="1"/>
</dbReference>
<feature type="domain" description="PAS" evidence="1">
    <location>
        <begin position="12"/>
        <end position="65"/>
    </location>
</feature>
<evidence type="ECO:0000313" key="2">
    <source>
        <dbReference type="EMBL" id="MWC43268.1"/>
    </source>
</evidence>
<dbReference type="Gene3D" id="3.30.450.20">
    <property type="entry name" value="PAS domain"/>
    <property type="match status" value="1"/>
</dbReference>
<dbReference type="Gene3D" id="1.10.10.10">
    <property type="entry name" value="Winged helix-like DNA-binding domain superfamily/Winged helix DNA-binding domain"/>
    <property type="match status" value="1"/>
</dbReference>
<dbReference type="GO" id="GO:0006355">
    <property type="term" value="P:regulation of DNA-templated transcription"/>
    <property type="evidence" value="ECO:0007669"/>
    <property type="project" value="InterPro"/>
</dbReference>
<dbReference type="OrthoDB" id="7594920at2"/>
<evidence type="ECO:0000259" key="1">
    <source>
        <dbReference type="PROSITE" id="PS50112"/>
    </source>
</evidence>
<dbReference type="InterPro" id="IPR036390">
    <property type="entry name" value="WH_DNA-bd_sf"/>
</dbReference>
<name>A0A1G7NKS8_9SPHN</name>
<accession>A0A1G7NKS8</accession>
<dbReference type="SUPFAM" id="SSF46785">
    <property type="entry name" value="Winged helix' DNA-binding domain"/>
    <property type="match status" value="1"/>
</dbReference>
<dbReference type="Proteomes" id="UP000323502">
    <property type="component" value="Unassembled WGS sequence"/>
</dbReference>
<evidence type="ECO:0000313" key="4">
    <source>
        <dbReference type="Proteomes" id="UP000323502"/>
    </source>
</evidence>